<dbReference type="InterPro" id="IPR011250">
    <property type="entry name" value="OMP/PagP_B-barrel"/>
</dbReference>
<protein>
    <recommendedName>
        <fullName evidence="3">Outer membrane protein beta-barrel domain-containing protein</fullName>
    </recommendedName>
</protein>
<keyword evidence="5" id="KW-1185">Reference proteome</keyword>
<dbReference type="STRING" id="171383.AKJ31_07780"/>
<dbReference type="Pfam" id="PF13505">
    <property type="entry name" value="OMP_b-brl"/>
    <property type="match status" value="1"/>
</dbReference>
<reference evidence="5" key="1">
    <citation type="submission" date="2015-08" db="EMBL/GenBank/DDBJ databases">
        <title>Vibrio galatheae sp. nov., a novel member of the Vibrionaceae family isolated from the Solomon Islands.</title>
        <authorList>
            <person name="Giubergia S."/>
            <person name="Machado H."/>
            <person name="Mateiu R.V."/>
            <person name="Gram L."/>
        </authorList>
    </citation>
    <scope>NUCLEOTIDE SEQUENCE [LARGE SCALE GENOMIC DNA]</scope>
    <source>
        <strain evidence="5">DSM 19134</strain>
    </source>
</reference>
<dbReference type="SUPFAM" id="SSF56925">
    <property type="entry name" value="OMPA-like"/>
    <property type="match status" value="1"/>
</dbReference>
<proteinExistence type="predicted"/>
<comment type="caution">
    <text evidence="4">The sequence shown here is derived from an EMBL/GenBank/DDBJ whole genome shotgun (WGS) entry which is preliminary data.</text>
</comment>
<feature type="chain" id="PRO_5005600567" description="Outer membrane protein beta-barrel domain-containing protein" evidence="2">
    <location>
        <begin position="21"/>
        <end position="199"/>
    </location>
</feature>
<gene>
    <name evidence="4" type="ORF">AKJ31_07780</name>
</gene>
<evidence type="ECO:0000256" key="1">
    <source>
        <dbReference type="ARBA" id="ARBA00022729"/>
    </source>
</evidence>
<dbReference type="AlphaFoldDB" id="A0A0M0I375"/>
<evidence type="ECO:0000256" key="2">
    <source>
        <dbReference type="SAM" id="SignalP"/>
    </source>
</evidence>
<dbReference type="RefSeq" id="WP_053408536.1">
    <property type="nucleotide sequence ID" value="NZ_DAIPHI010000247.1"/>
</dbReference>
<dbReference type="EMBL" id="LHPI01000004">
    <property type="protein sequence ID" value="KOO08373.1"/>
    <property type="molecule type" value="Genomic_DNA"/>
</dbReference>
<dbReference type="InterPro" id="IPR027385">
    <property type="entry name" value="Beta-barrel_OMP"/>
</dbReference>
<dbReference type="Proteomes" id="UP000037530">
    <property type="component" value="Unassembled WGS sequence"/>
</dbReference>
<dbReference type="Gene3D" id="2.40.160.20">
    <property type="match status" value="1"/>
</dbReference>
<organism evidence="4 5">
    <name type="scientific">Vibrio hepatarius</name>
    <dbReference type="NCBI Taxonomy" id="171383"/>
    <lineage>
        <taxon>Bacteria</taxon>
        <taxon>Pseudomonadati</taxon>
        <taxon>Pseudomonadota</taxon>
        <taxon>Gammaproteobacteria</taxon>
        <taxon>Vibrionales</taxon>
        <taxon>Vibrionaceae</taxon>
        <taxon>Vibrio</taxon>
        <taxon>Vibrio oreintalis group</taxon>
    </lineage>
</organism>
<accession>A0A0M0I375</accession>
<evidence type="ECO:0000313" key="5">
    <source>
        <dbReference type="Proteomes" id="UP000037530"/>
    </source>
</evidence>
<sequence>MKKVLPILSLAISVAFTANATEQEQANTGPKVGWYLGVDVHNSELDIESFAGYAIDDISSESAIGIALGYEQKLSEEFMLAIEGEYVFLGEHEVMLVNAYRAIDLDFYNLNLNIKPKYYFTGTGFYLGASAGIGTYGVDASAGNISVTDNGMGFNFGAEAGYEFSSGVVLSGGYRSATVEIDSIDFDFDGLYVGLDYKF</sequence>
<name>A0A0M0I375_9VIBR</name>
<keyword evidence="1 2" id="KW-0732">Signal</keyword>
<dbReference type="OrthoDB" id="5878238at2"/>
<feature type="domain" description="Outer membrane protein beta-barrel" evidence="3">
    <location>
        <begin position="10"/>
        <end position="199"/>
    </location>
</feature>
<evidence type="ECO:0000313" key="4">
    <source>
        <dbReference type="EMBL" id="KOO08373.1"/>
    </source>
</evidence>
<feature type="signal peptide" evidence="2">
    <location>
        <begin position="1"/>
        <end position="20"/>
    </location>
</feature>
<evidence type="ECO:0000259" key="3">
    <source>
        <dbReference type="Pfam" id="PF13505"/>
    </source>
</evidence>
<dbReference type="PATRIC" id="fig|171383.3.peg.1600"/>